<keyword evidence="6" id="KW-0966">Cell projection</keyword>
<comment type="subcellular location">
    <subcellularLocation>
        <location evidence="3">Secreted</location>
    </subcellularLocation>
    <subcellularLocation>
        <location evidence="3">Bacterial flagellum</location>
    </subcellularLocation>
</comment>
<dbReference type="PANTHER" id="PTHR42792:SF2">
    <property type="entry name" value="FLAGELLIN"/>
    <property type="match status" value="1"/>
</dbReference>
<dbReference type="InterPro" id="IPR046358">
    <property type="entry name" value="Flagellin_C"/>
</dbReference>
<organism evidence="6 7">
    <name type="scientific">Mesorhizobium erdmanii</name>
    <dbReference type="NCBI Taxonomy" id="1777866"/>
    <lineage>
        <taxon>Bacteria</taxon>
        <taxon>Pseudomonadati</taxon>
        <taxon>Pseudomonadota</taxon>
        <taxon>Alphaproteobacteria</taxon>
        <taxon>Hyphomicrobiales</taxon>
        <taxon>Phyllobacteriaceae</taxon>
        <taxon>Mesorhizobium</taxon>
    </lineage>
</organism>
<comment type="function">
    <text evidence="3">Flagellin is the subunit protein which polymerizes to form the filaments of bacterial flagella.</text>
</comment>
<dbReference type="InterPro" id="IPR001029">
    <property type="entry name" value="Flagellin_N"/>
</dbReference>
<dbReference type="GO" id="GO:0005576">
    <property type="term" value="C:extracellular region"/>
    <property type="evidence" value="ECO:0007669"/>
    <property type="project" value="UniProtKB-SubCell"/>
</dbReference>
<evidence type="ECO:0000256" key="1">
    <source>
        <dbReference type="ARBA" id="ARBA00005709"/>
    </source>
</evidence>
<sequence length="355" mass="36805">MSSIMTNAAALTALQSLNATSKSLEMTQARISTGYRVSQASDNAAYWSIATTMRSDNQALSTVQDALGLGASKVDTAYTGMNNVLTTVGQIKTKLLSTIGQTDAAKAKTQTEITALQAQMKSFADAATFSGSNYLSVTSTQVAAPNDGVQADSKIVSSFNRSSSGAISLGTIDIDVESTKLFDSGLSTAVKNQGTLDRQTSVYSTAAAQSLYDNAYATALAGGATDIAANTAGQTAAGAVTKVDNVSAYNVDITAAGVTDDIITQMIGKIDKVMSQLTDQATILGAAKSSIDLQKTFTQSLMDSIDRGVGQLVDADMNKESTRLQALQVQQQLGIQSLSIANSSSQSILSLFKNG</sequence>
<keyword evidence="7" id="KW-1185">Reference proteome</keyword>
<keyword evidence="6" id="KW-0969">Cilium</keyword>
<comment type="similarity">
    <text evidence="1 3">Belongs to the bacterial flagellin family.</text>
</comment>
<dbReference type="GO" id="GO:0009288">
    <property type="term" value="C:bacterial-type flagellum"/>
    <property type="evidence" value="ECO:0007669"/>
    <property type="project" value="UniProtKB-SubCell"/>
</dbReference>
<dbReference type="EMBL" id="CP033361">
    <property type="protein sequence ID" value="QKC75932.1"/>
    <property type="molecule type" value="Genomic_DNA"/>
</dbReference>
<dbReference type="KEGG" id="merd:EB233_10610"/>
<reference evidence="6 7" key="1">
    <citation type="submission" date="2018-10" db="EMBL/GenBank/DDBJ databases">
        <authorList>
            <person name="Perry B.J."/>
            <person name="Sullivan J.T."/>
            <person name="Murphy R.J.T."/>
            <person name="Ramsay J.P."/>
            <person name="Ronson C.W."/>
        </authorList>
    </citation>
    <scope>NUCLEOTIDE SEQUENCE [LARGE SCALE GENOMIC DNA]</scope>
    <source>
        <strain evidence="6 7">NZP2014</strain>
    </source>
</reference>
<evidence type="ECO:0000313" key="6">
    <source>
        <dbReference type="EMBL" id="QKC75932.1"/>
    </source>
</evidence>
<dbReference type="AlphaFoldDB" id="A0A6M7UGA7"/>
<keyword evidence="6" id="KW-0282">Flagellum</keyword>
<dbReference type="Pfam" id="PF00700">
    <property type="entry name" value="Flagellin_C"/>
    <property type="match status" value="1"/>
</dbReference>
<gene>
    <name evidence="6" type="ORF">EB233_10610</name>
</gene>
<dbReference type="RefSeq" id="WP_064988939.1">
    <property type="nucleotide sequence ID" value="NZ_CP033361.1"/>
</dbReference>
<proteinExistence type="inferred from homology"/>
<dbReference type="Gene3D" id="1.20.1330.10">
    <property type="entry name" value="f41 fragment of flagellin, N-terminal domain"/>
    <property type="match status" value="1"/>
</dbReference>
<name>A0A6M7UGA7_9HYPH</name>
<dbReference type="PANTHER" id="PTHR42792">
    <property type="entry name" value="FLAGELLIN"/>
    <property type="match status" value="1"/>
</dbReference>
<dbReference type="SUPFAM" id="SSF64518">
    <property type="entry name" value="Phase 1 flagellin"/>
    <property type="match status" value="1"/>
</dbReference>
<dbReference type="InterPro" id="IPR001492">
    <property type="entry name" value="Flagellin"/>
</dbReference>
<dbReference type="Proteomes" id="UP000503339">
    <property type="component" value="Chromosome"/>
</dbReference>
<evidence type="ECO:0000313" key="7">
    <source>
        <dbReference type="Proteomes" id="UP000503339"/>
    </source>
</evidence>
<feature type="domain" description="Flagellin C-terminal" evidence="5">
    <location>
        <begin position="267"/>
        <end position="352"/>
    </location>
</feature>
<evidence type="ECO:0000256" key="3">
    <source>
        <dbReference type="RuleBase" id="RU362073"/>
    </source>
</evidence>
<accession>A0A6M7UGA7</accession>
<evidence type="ECO:0000259" key="4">
    <source>
        <dbReference type="Pfam" id="PF00669"/>
    </source>
</evidence>
<evidence type="ECO:0000256" key="2">
    <source>
        <dbReference type="ARBA" id="ARBA00023143"/>
    </source>
</evidence>
<keyword evidence="2 3" id="KW-0975">Bacterial flagellum</keyword>
<dbReference type="Pfam" id="PF00669">
    <property type="entry name" value="Flagellin_N"/>
    <property type="match status" value="1"/>
</dbReference>
<evidence type="ECO:0000259" key="5">
    <source>
        <dbReference type="Pfam" id="PF00700"/>
    </source>
</evidence>
<dbReference type="GO" id="GO:0005198">
    <property type="term" value="F:structural molecule activity"/>
    <property type="evidence" value="ECO:0007669"/>
    <property type="project" value="UniProtKB-UniRule"/>
</dbReference>
<keyword evidence="3" id="KW-0964">Secreted</keyword>
<feature type="domain" description="Flagellin N-terminal" evidence="4">
    <location>
        <begin position="4"/>
        <end position="139"/>
    </location>
</feature>
<protein>
    <recommendedName>
        <fullName evidence="3">Flagellin</fullName>
    </recommendedName>
</protein>